<evidence type="ECO:0000313" key="2">
    <source>
        <dbReference type="EMBL" id="NGP75758.1"/>
    </source>
</evidence>
<feature type="region of interest" description="Disordered" evidence="1">
    <location>
        <begin position="103"/>
        <end position="164"/>
    </location>
</feature>
<dbReference type="Proteomes" id="UP000473278">
    <property type="component" value="Unassembled WGS sequence"/>
</dbReference>
<dbReference type="EMBL" id="JAALLT010000001">
    <property type="protein sequence ID" value="NGP75758.1"/>
    <property type="molecule type" value="Genomic_DNA"/>
</dbReference>
<dbReference type="PROSITE" id="PS51257">
    <property type="entry name" value="PROKAR_LIPOPROTEIN"/>
    <property type="match status" value="1"/>
</dbReference>
<proteinExistence type="predicted"/>
<keyword evidence="3" id="KW-1185">Reference proteome</keyword>
<protein>
    <submittedName>
        <fullName evidence="2">Uncharacterized protein</fullName>
    </submittedName>
</protein>
<gene>
    <name evidence="2" type="ORF">G3570_03885</name>
</gene>
<evidence type="ECO:0000313" key="3">
    <source>
        <dbReference type="Proteomes" id="UP000473278"/>
    </source>
</evidence>
<name>A0A6M1SUI4_9BACT</name>
<organism evidence="2 3">
    <name type="scientific">Halalkalibaculum roseum</name>
    <dbReference type="NCBI Taxonomy" id="2709311"/>
    <lineage>
        <taxon>Bacteria</taxon>
        <taxon>Pseudomonadati</taxon>
        <taxon>Balneolota</taxon>
        <taxon>Balneolia</taxon>
        <taxon>Balneolales</taxon>
        <taxon>Balneolaceae</taxon>
        <taxon>Halalkalibaculum</taxon>
    </lineage>
</organism>
<sequence>MKTPVTISWIAFAVILSLLQGCGSTKVHYTVEKRYKPTRSVEILTGTPERSHIVIATLEASSPSYDNGEFVFEKMRNKAQRIGAHAILPIEYQSIPNYSSAPLNPTYLPPPKPGKLNPSPRIFRQPPKSWGKALAIRYLDEDRKEEHQQQKKKSDNKGHKIPYP</sequence>
<feature type="compositionally biased region" description="Basic and acidic residues" evidence="1">
    <location>
        <begin position="138"/>
        <end position="158"/>
    </location>
</feature>
<dbReference type="RefSeq" id="WP_165139346.1">
    <property type="nucleotide sequence ID" value="NZ_JAALLT010000001.1"/>
</dbReference>
<evidence type="ECO:0000256" key="1">
    <source>
        <dbReference type="SAM" id="MobiDB-lite"/>
    </source>
</evidence>
<comment type="caution">
    <text evidence="2">The sequence shown here is derived from an EMBL/GenBank/DDBJ whole genome shotgun (WGS) entry which is preliminary data.</text>
</comment>
<reference evidence="2 3" key="1">
    <citation type="submission" date="2020-02" db="EMBL/GenBank/DDBJ databases">
        <title>Balneolaceae bacterium YR4-1, complete genome.</title>
        <authorList>
            <person name="Li Y."/>
            <person name="Wu S."/>
        </authorList>
    </citation>
    <scope>NUCLEOTIDE SEQUENCE [LARGE SCALE GENOMIC DNA]</scope>
    <source>
        <strain evidence="2 3">YR4-1</strain>
    </source>
</reference>
<dbReference type="AlphaFoldDB" id="A0A6M1SUI4"/>
<accession>A0A6M1SUI4</accession>